<dbReference type="EMBL" id="CP149786">
    <property type="protein sequence ID" value="WYF46820.1"/>
    <property type="molecule type" value="Genomic_DNA"/>
</dbReference>
<accession>A0AAU6Q822</accession>
<keyword evidence="1" id="KW-0614">Plasmid</keyword>
<dbReference type="RefSeq" id="WP_339098348.1">
    <property type="nucleotide sequence ID" value="NZ_CP149786.1"/>
</dbReference>
<gene>
    <name evidence="1" type="ORF">WDJ50_18825</name>
</gene>
<organism evidence="1">
    <name type="scientific">Deinococcus sp. VB142</name>
    <dbReference type="NCBI Taxonomy" id="3112952"/>
    <lineage>
        <taxon>Bacteria</taxon>
        <taxon>Thermotogati</taxon>
        <taxon>Deinococcota</taxon>
        <taxon>Deinococci</taxon>
        <taxon>Deinococcales</taxon>
        <taxon>Deinococcaceae</taxon>
        <taxon>Deinococcus</taxon>
    </lineage>
</organism>
<proteinExistence type="predicted"/>
<dbReference type="AlphaFoldDB" id="A0AAU6Q822"/>
<dbReference type="Pfam" id="PF14335">
    <property type="entry name" value="DUF4391"/>
    <property type="match status" value="1"/>
</dbReference>
<dbReference type="InterPro" id="IPR025503">
    <property type="entry name" value="DUF4391"/>
</dbReference>
<protein>
    <submittedName>
        <fullName evidence="1">DUF4391 domain-containing protein</fullName>
    </submittedName>
</protein>
<name>A0AAU6Q822_9DEIO</name>
<evidence type="ECO:0000313" key="1">
    <source>
        <dbReference type="EMBL" id="WYF46820.1"/>
    </source>
</evidence>
<reference evidence="1" key="1">
    <citation type="submission" date="2024-03" db="EMBL/GenBank/DDBJ databases">
        <title>Deinococcus weizhi sp. nov., isolated from human skin.</title>
        <authorList>
            <person name="Wei Z."/>
            <person name="Tian F."/>
            <person name="Yang C."/>
            <person name="Xin L.T."/>
            <person name="Wen Z.J."/>
            <person name="Lan K.C."/>
            <person name="Yu L."/>
            <person name="Zhe W."/>
            <person name="Dan F.D."/>
            <person name="Jun W."/>
            <person name="Rui Z."/>
            <person name="Yong X.J."/>
            <person name="Ting Y."/>
            <person name="Wei X."/>
            <person name="Xu Z.G."/>
            <person name="Xin Z."/>
            <person name="Dong F.G."/>
            <person name="Ni X.M."/>
            <person name="Zheng M.G."/>
            <person name="Chun Y."/>
            <person name="Qian W.X."/>
        </authorList>
    </citation>
    <scope>NUCLEOTIDE SEQUENCE</scope>
    <source>
        <strain evidence="1">VB142</strain>
        <plasmid evidence="1">p3</plasmid>
    </source>
</reference>
<geneLocation type="plasmid" evidence="1">
    <name>p3</name>
</geneLocation>
<sequence length="266" mass="29408">MTHHAPPPASPAPEAVLTALALPAQALADQRIPKTLLLEHGTPTSADKRLIEASVAELRWNAALRPDTVAIPAHDTATHAYPEVQVMTLTRRALKPDSAGATRLRELIHRAIPYPLLLLDADQESTWLSLAPKRRSQAQEGAVVLEHDLQAVPLLPGPFLAPLLAQLPPSVRPFADLYHLYAHWQAALLSWQIAAMTGQFRLYPQPDPLRQPVQDYARLERELLAARRAAGREKSLARRAELNLKAKAVAAQQEEVRQLLLNWPAE</sequence>